<dbReference type="PANTHER" id="PTHR13504">
    <property type="entry name" value="FIDO DOMAIN-CONTAINING PROTEIN DDB_G0283145"/>
    <property type="match status" value="1"/>
</dbReference>
<feature type="domain" description="Fido" evidence="3">
    <location>
        <begin position="113"/>
        <end position="269"/>
    </location>
</feature>
<dbReference type="GO" id="GO:0005524">
    <property type="term" value="F:ATP binding"/>
    <property type="evidence" value="ECO:0007669"/>
    <property type="project" value="UniProtKB-KW"/>
</dbReference>
<evidence type="ECO:0000259" key="3">
    <source>
        <dbReference type="PROSITE" id="PS51459"/>
    </source>
</evidence>
<feature type="binding site" evidence="2">
    <location>
        <begin position="247"/>
        <end position="248"/>
    </location>
    <ligand>
        <name>ATP</name>
        <dbReference type="ChEBI" id="CHEBI:30616"/>
    </ligand>
</feature>
<keyword evidence="2" id="KW-0067">ATP-binding</keyword>
<evidence type="ECO:0000313" key="4">
    <source>
        <dbReference type="EMBL" id="QPJ61200.1"/>
    </source>
</evidence>
<dbReference type="InterPro" id="IPR036597">
    <property type="entry name" value="Fido-like_dom_sf"/>
</dbReference>
<feature type="active site" evidence="1">
    <location>
        <position position="206"/>
    </location>
</feature>
<dbReference type="Pfam" id="PF02661">
    <property type="entry name" value="Fic"/>
    <property type="match status" value="1"/>
</dbReference>
<dbReference type="InterPro" id="IPR036388">
    <property type="entry name" value="WH-like_DNA-bd_sf"/>
</dbReference>
<evidence type="ECO:0000256" key="2">
    <source>
        <dbReference type="PIRSR" id="PIRSR640198-2"/>
    </source>
</evidence>
<dbReference type="SUPFAM" id="SSF140931">
    <property type="entry name" value="Fic-like"/>
    <property type="match status" value="1"/>
</dbReference>
<dbReference type="Gene3D" id="1.10.10.10">
    <property type="entry name" value="Winged helix-like DNA-binding domain superfamily/Winged helix DNA-binding domain"/>
    <property type="match status" value="1"/>
</dbReference>
<reference evidence="4 5" key="1">
    <citation type="submission" date="2020-02" db="EMBL/GenBank/DDBJ databases">
        <title>Genomic and physiological characterization of two novel Nitrospinaceae genera.</title>
        <authorList>
            <person name="Mueller A.J."/>
            <person name="Jung M.-Y."/>
            <person name="Strachan C.R."/>
            <person name="Herbold C.W."/>
            <person name="Kirkegaard R.H."/>
            <person name="Daims H."/>
        </authorList>
    </citation>
    <scope>NUCLEOTIDE SEQUENCE [LARGE SCALE GENOMIC DNA]</scope>
    <source>
        <strain evidence="4">EB</strain>
    </source>
</reference>
<feature type="binding site" evidence="2">
    <location>
        <begin position="210"/>
        <end position="217"/>
    </location>
    <ligand>
        <name>ATP</name>
        <dbReference type="ChEBI" id="CHEBI:30616"/>
    </ligand>
</feature>
<dbReference type="Proteomes" id="UP000594688">
    <property type="component" value="Chromosome"/>
</dbReference>
<proteinExistence type="predicted"/>
<evidence type="ECO:0000256" key="1">
    <source>
        <dbReference type="PIRSR" id="PIRSR640198-1"/>
    </source>
</evidence>
<organism evidence="4 5">
    <name type="scientific">Candidatus Nitronauta litoralis</name>
    <dbReference type="NCBI Taxonomy" id="2705533"/>
    <lineage>
        <taxon>Bacteria</taxon>
        <taxon>Pseudomonadati</taxon>
        <taxon>Nitrospinota/Tectimicrobiota group</taxon>
        <taxon>Nitrospinota</taxon>
        <taxon>Nitrospinia</taxon>
        <taxon>Nitrospinales</taxon>
        <taxon>Nitrospinaceae</taxon>
        <taxon>Candidatus Nitronauta</taxon>
    </lineage>
</organism>
<keyword evidence="2" id="KW-0547">Nucleotide-binding</keyword>
<dbReference type="PANTHER" id="PTHR13504:SF33">
    <property type="entry name" value="FIC FAMILY PROTEIN"/>
    <property type="match status" value="1"/>
</dbReference>
<dbReference type="InterPro" id="IPR040198">
    <property type="entry name" value="Fido_containing"/>
</dbReference>
<dbReference type="KEGG" id="nli:G3M70_04570"/>
<accession>A0A7T0FZH4</accession>
<dbReference type="Pfam" id="PF13776">
    <property type="entry name" value="DUF4172"/>
    <property type="match status" value="1"/>
</dbReference>
<evidence type="ECO:0000313" key="5">
    <source>
        <dbReference type="Proteomes" id="UP000594688"/>
    </source>
</evidence>
<dbReference type="Gene3D" id="1.10.3290.10">
    <property type="entry name" value="Fido-like domain"/>
    <property type="match status" value="1"/>
</dbReference>
<sequence length="366" mass="41647">MTYNWQQSDWPHFKYNLKEIEDILFAYAERVGRVSGLLEGLPEDDRNEATINIMVAEAIKTSEIEGEYLSRQDVLSSIRNNLGLGHAPQSRDKRAQGIAELMVDTRNSYAEKLTKEKLFSWHSMIMKGAQRIKAGKWRTHKEPMQVISGPVGKEKIHFEAPPSNRVPKEMTAFIKWFNETAPGRKNEIKMAVVRSAITHLYFETIHPFEDGNGRVGRALSEKALAQGIDRPVLMSLSKTIEANKKDYYENLKQGQKSNKITSWIVYFANLVLASQCQAEEEINFTLRKARFFDKFKNELNDRQLKAIKRMLEEGPKGFTGGMSAKKYMAITQTSKATATRDLQGLVEKNILSASGGGRSTRYEIIM</sequence>
<dbReference type="InterPro" id="IPR025230">
    <property type="entry name" value="DUF4172"/>
</dbReference>
<dbReference type="EMBL" id="CP048685">
    <property type="protein sequence ID" value="QPJ61200.1"/>
    <property type="molecule type" value="Genomic_DNA"/>
</dbReference>
<dbReference type="InterPro" id="IPR003812">
    <property type="entry name" value="Fido"/>
</dbReference>
<dbReference type="AlphaFoldDB" id="A0A7T0FZH4"/>
<gene>
    <name evidence="4" type="ORF">G3M70_04570</name>
</gene>
<protein>
    <submittedName>
        <fullName evidence="4">Fic family protein</fullName>
    </submittedName>
</protein>
<name>A0A7T0FZH4_9BACT</name>
<dbReference type="PROSITE" id="PS51459">
    <property type="entry name" value="FIDO"/>
    <property type="match status" value="1"/>
</dbReference>